<feature type="domain" description="Glycoside hydrolase family 3 N-terminal" evidence="8">
    <location>
        <begin position="44"/>
        <end position="374"/>
    </location>
</feature>
<evidence type="ECO:0000256" key="4">
    <source>
        <dbReference type="ARBA" id="ARBA00022729"/>
    </source>
</evidence>
<dbReference type="PANTHER" id="PTHR30620">
    <property type="entry name" value="PERIPLASMIC BETA-GLUCOSIDASE-RELATED"/>
    <property type="match status" value="1"/>
</dbReference>
<dbReference type="Gene3D" id="3.40.50.1700">
    <property type="entry name" value="Glycoside hydrolase family 3 C-terminal domain"/>
    <property type="match status" value="1"/>
</dbReference>
<dbReference type="InterPro" id="IPR001764">
    <property type="entry name" value="Glyco_hydro_3_N"/>
</dbReference>
<dbReference type="Pfam" id="PF01915">
    <property type="entry name" value="Glyco_hydro_3_C"/>
    <property type="match status" value="1"/>
</dbReference>
<evidence type="ECO:0000256" key="2">
    <source>
        <dbReference type="ARBA" id="ARBA00005336"/>
    </source>
</evidence>
<comment type="caution">
    <text evidence="10">The sequence shown here is derived from an EMBL/GenBank/DDBJ whole genome shotgun (WGS) entry which is preliminary data.</text>
</comment>
<sequence>MNRLAACLLACTVSLASAASFPYQNPALPTADRVQDLLSRMTPEEKAGQLVQINVTSLMVGNGYTRGPLDPDKLGAVLGKAHVGSVLSGGGAAPVPNTPAAWAEMTNALQTYALNASPLHIPLLYGADGVHGHNNVLGATLFPHNIGLAASFDPVLAQQVATSTGVAMRATGVNWNFAPVADLGRDPRWGRFYETFGEDPSLVAAMVAAQIRGFQASPLTGVAATVKHFIGYGQAPDGTDRAPATVSASTLKALMLPPFQAAIDAGAASVMVNSGSLNGEPVHASPQLLSGLLRDDLNFGGITISDWDDVDRLKSVYRVASSDQDAVKQAVVAGIDVMMVPTRADDYSVIVAQLARAGTLSTARLDQAAGRVLALKFRLGLFEHPFVNASEAAARVVNRDLAYRAASASMTLLKNSESGGGPLLPLSARTPRVLVVGPAANDARFQLGGWSVDWQGVPAGVNVPAVTVLAGLRANPPGGVSVTYQDGSRPADLQQAARNADVIVSVLGEQPGAEGKADSPALALSADDLARVQLLHTLGKPVVTVLLAGRPLDLRSVLPASDAFLMAYLPGSEGGRAVADALWGARNPSGRLPFSWPARPDALPSTLASPSSVPPLFAFGSGLSYTQFSERALDINAAARRASVTVSNVGPRAGQHTVLAYDGSGAARHLVAVGTVRLEKGETKTVALTWLPAAK</sequence>
<comment type="similarity">
    <text evidence="2">Belongs to the glycosyl hydrolase 3 family.</text>
</comment>
<dbReference type="SUPFAM" id="SSF52279">
    <property type="entry name" value="Beta-D-glucan exohydrolase, C-terminal domain"/>
    <property type="match status" value="1"/>
</dbReference>
<dbReference type="EC" id="3.2.1.21" evidence="3"/>
<dbReference type="Pfam" id="PF00933">
    <property type="entry name" value="Glyco_hydro_3"/>
    <property type="match status" value="1"/>
</dbReference>
<dbReference type="GO" id="GO:0009251">
    <property type="term" value="P:glucan catabolic process"/>
    <property type="evidence" value="ECO:0007669"/>
    <property type="project" value="TreeGrafter"/>
</dbReference>
<keyword evidence="6" id="KW-0326">Glycosidase</keyword>
<accession>A0A918C5T6</accession>
<dbReference type="AlphaFoldDB" id="A0A918C5T6"/>
<gene>
    <name evidence="10" type="primary">xloA</name>
    <name evidence="10" type="ORF">GCM10008957_20990</name>
</gene>
<dbReference type="InterPro" id="IPR002772">
    <property type="entry name" value="Glyco_hydro_3_C"/>
</dbReference>
<dbReference type="InterPro" id="IPR036962">
    <property type="entry name" value="Glyco_hydro_3_N_sf"/>
</dbReference>
<keyword evidence="11" id="KW-1185">Reference proteome</keyword>
<evidence type="ECO:0000256" key="1">
    <source>
        <dbReference type="ARBA" id="ARBA00000448"/>
    </source>
</evidence>
<feature type="chain" id="PRO_5036836624" description="beta-glucosidase" evidence="7">
    <location>
        <begin position="19"/>
        <end position="695"/>
    </location>
</feature>
<name>A0A918C5T6_9DEIO</name>
<dbReference type="InterPro" id="IPR051915">
    <property type="entry name" value="Cellulose_Degrad_GH3"/>
</dbReference>
<reference evidence="10" key="1">
    <citation type="journal article" date="2014" name="Int. J. Syst. Evol. Microbiol.">
        <title>Complete genome sequence of Corynebacterium casei LMG S-19264T (=DSM 44701T), isolated from a smear-ripened cheese.</title>
        <authorList>
            <consortium name="US DOE Joint Genome Institute (JGI-PGF)"/>
            <person name="Walter F."/>
            <person name="Albersmeier A."/>
            <person name="Kalinowski J."/>
            <person name="Ruckert C."/>
        </authorList>
    </citation>
    <scope>NUCLEOTIDE SEQUENCE</scope>
    <source>
        <strain evidence="10">JCM 31311</strain>
    </source>
</reference>
<dbReference type="PANTHER" id="PTHR30620:SF16">
    <property type="entry name" value="LYSOSOMAL BETA GLUCOSIDASE"/>
    <property type="match status" value="1"/>
</dbReference>
<evidence type="ECO:0000256" key="5">
    <source>
        <dbReference type="ARBA" id="ARBA00022801"/>
    </source>
</evidence>
<dbReference type="Proteomes" id="UP000603865">
    <property type="component" value="Unassembled WGS sequence"/>
</dbReference>
<feature type="domain" description="Glycoside hydrolase family 3 C-terminal" evidence="9">
    <location>
        <begin position="410"/>
        <end position="625"/>
    </location>
</feature>
<evidence type="ECO:0000313" key="11">
    <source>
        <dbReference type="Proteomes" id="UP000603865"/>
    </source>
</evidence>
<evidence type="ECO:0000259" key="9">
    <source>
        <dbReference type="Pfam" id="PF01915"/>
    </source>
</evidence>
<keyword evidence="5 10" id="KW-0378">Hydrolase</keyword>
<dbReference type="Gene3D" id="3.20.20.300">
    <property type="entry name" value="Glycoside hydrolase, family 3, N-terminal domain"/>
    <property type="match status" value="1"/>
</dbReference>
<reference evidence="10" key="2">
    <citation type="submission" date="2020-09" db="EMBL/GenBank/DDBJ databases">
        <authorList>
            <person name="Sun Q."/>
            <person name="Ohkuma M."/>
        </authorList>
    </citation>
    <scope>NUCLEOTIDE SEQUENCE</scope>
    <source>
        <strain evidence="10">JCM 31311</strain>
    </source>
</reference>
<evidence type="ECO:0000256" key="3">
    <source>
        <dbReference type="ARBA" id="ARBA00012744"/>
    </source>
</evidence>
<evidence type="ECO:0000259" key="8">
    <source>
        <dbReference type="Pfam" id="PF00933"/>
    </source>
</evidence>
<dbReference type="InterPro" id="IPR036881">
    <property type="entry name" value="Glyco_hydro_3_C_sf"/>
</dbReference>
<proteinExistence type="inferred from homology"/>
<evidence type="ECO:0000256" key="6">
    <source>
        <dbReference type="ARBA" id="ARBA00023295"/>
    </source>
</evidence>
<dbReference type="SUPFAM" id="SSF51445">
    <property type="entry name" value="(Trans)glycosidases"/>
    <property type="match status" value="1"/>
</dbReference>
<dbReference type="GO" id="GO:0008422">
    <property type="term" value="F:beta-glucosidase activity"/>
    <property type="evidence" value="ECO:0007669"/>
    <property type="project" value="UniProtKB-EC"/>
</dbReference>
<comment type="catalytic activity">
    <reaction evidence="1">
        <text>Hydrolysis of terminal, non-reducing beta-D-glucosyl residues with release of beta-D-glucose.</text>
        <dbReference type="EC" id="3.2.1.21"/>
    </reaction>
</comment>
<dbReference type="RefSeq" id="WP_189090084.1">
    <property type="nucleotide sequence ID" value="NZ_BMQL01000009.1"/>
</dbReference>
<protein>
    <recommendedName>
        <fullName evidence="3">beta-glucosidase</fullName>
        <ecNumber evidence="3">3.2.1.21</ecNumber>
    </recommendedName>
</protein>
<keyword evidence="4 7" id="KW-0732">Signal</keyword>
<dbReference type="EMBL" id="BMQL01000009">
    <property type="protein sequence ID" value="GGR08030.1"/>
    <property type="molecule type" value="Genomic_DNA"/>
</dbReference>
<feature type="signal peptide" evidence="7">
    <location>
        <begin position="1"/>
        <end position="18"/>
    </location>
</feature>
<dbReference type="InterPro" id="IPR017853">
    <property type="entry name" value="GH"/>
</dbReference>
<evidence type="ECO:0000256" key="7">
    <source>
        <dbReference type="SAM" id="SignalP"/>
    </source>
</evidence>
<evidence type="ECO:0000313" key="10">
    <source>
        <dbReference type="EMBL" id="GGR08030.1"/>
    </source>
</evidence>
<organism evidence="10 11">
    <name type="scientific">Deinococcus ruber</name>
    <dbReference type="NCBI Taxonomy" id="1848197"/>
    <lineage>
        <taxon>Bacteria</taxon>
        <taxon>Thermotogati</taxon>
        <taxon>Deinococcota</taxon>
        <taxon>Deinococci</taxon>
        <taxon>Deinococcales</taxon>
        <taxon>Deinococcaceae</taxon>
        <taxon>Deinococcus</taxon>
    </lineage>
</organism>
<dbReference type="PRINTS" id="PR00133">
    <property type="entry name" value="GLHYDRLASE3"/>
</dbReference>